<organism evidence="3 4">
    <name type="scientific">Prorocentrum cordatum</name>
    <dbReference type="NCBI Taxonomy" id="2364126"/>
    <lineage>
        <taxon>Eukaryota</taxon>
        <taxon>Sar</taxon>
        <taxon>Alveolata</taxon>
        <taxon>Dinophyceae</taxon>
        <taxon>Prorocentrales</taxon>
        <taxon>Prorocentraceae</taxon>
        <taxon>Prorocentrum</taxon>
    </lineage>
</organism>
<dbReference type="Gene3D" id="1.10.287.110">
    <property type="entry name" value="DnaJ domain"/>
    <property type="match status" value="1"/>
</dbReference>
<evidence type="ECO:0000313" key="4">
    <source>
        <dbReference type="Proteomes" id="UP001189429"/>
    </source>
</evidence>
<evidence type="ECO:0000259" key="2">
    <source>
        <dbReference type="PROSITE" id="PS50076"/>
    </source>
</evidence>
<comment type="caution">
    <text evidence="3">The sequence shown here is derived from an EMBL/GenBank/DDBJ whole genome shotgun (WGS) entry which is preliminary data.</text>
</comment>
<sequence>MSCLMGAIRRAYYDKQKICHPDIAGEEGEEMCILLNDAYDILSKDDTRAAYDEKLCVQNPRAEDEPEVDTDLSPSWQRAYGDEDPDPYDDDFVETDIFDGRDAVWQGERPPVWRGQPLSASSWDRVEPEKRGGKWQEEWPARATSE</sequence>
<dbReference type="CDD" id="cd06257">
    <property type="entry name" value="DnaJ"/>
    <property type="match status" value="1"/>
</dbReference>
<name>A0ABN9UIC7_9DINO</name>
<dbReference type="EMBL" id="CAUYUJ010015900">
    <property type="protein sequence ID" value="CAK0859423.1"/>
    <property type="molecule type" value="Genomic_DNA"/>
</dbReference>
<accession>A0ABN9UIC7</accession>
<keyword evidence="4" id="KW-1185">Reference proteome</keyword>
<dbReference type="Proteomes" id="UP001189429">
    <property type="component" value="Unassembled WGS sequence"/>
</dbReference>
<gene>
    <name evidence="3" type="ORF">PCOR1329_LOCUS48797</name>
</gene>
<dbReference type="InterPro" id="IPR001623">
    <property type="entry name" value="DnaJ_domain"/>
</dbReference>
<protein>
    <recommendedName>
        <fullName evidence="2">J domain-containing protein</fullName>
    </recommendedName>
</protein>
<evidence type="ECO:0000256" key="1">
    <source>
        <dbReference type="SAM" id="MobiDB-lite"/>
    </source>
</evidence>
<dbReference type="Pfam" id="PF00226">
    <property type="entry name" value="DnaJ"/>
    <property type="match status" value="1"/>
</dbReference>
<feature type="region of interest" description="Disordered" evidence="1">
    <location>
        <begin position="58"/>
        <end position="89"/>
    </location>
</feature>
<feature type="compositionally biased region" description="Basic and acidic residues" evidence="1">
    <location>
        <begin position="124"/>
        <end position="146"/>
    </location>
</feature>
<feature type="domain" description="J" evidence="2">
    <location>
        <begin position="1"/>
        <end position="55"/>
    </location>
</feature>
<evidence type="ECO:0000313" key="3">
    <source>
        <dbReference type="EMBL" id="CAK0859423.1"/>
    </source>
</evidence>
<dbReference type="PANTHER" id="PTHR45295:SF1">
    <property type="entry name" value="CHAPERONE PROTEIN DNAJ C76, CHLOROPLASTIC"/>
    <property type="match status" value="1"/>
</dbReference>
<dbReference type="PROSITE" id="PS50076">
    <property type="entry name" value="DNAJ_2"/>
    <property type="match status" value="1"/>
</dbReference>
<proteinExistence type="predicted"/>
<dbReference type="PANTHER" id="PTHR45295">
    <property type="entry name" value="CHAPERONE PROTEIN DNAJ C76, CHLOROPLASTIC"/>
    <property type="match status" value="1"/>
</dbReference>
<dbReference type="SUPFAM" id="SSF46565">
    <property type="entry name" value="Chaperone J-domain"/>
    <property type="match status" value="1"/>
</dbReference>
<dbReference type="InterPro" id="IPR036869">
    <property type="entry name" value="J_dom_sf"/>
</dbReference>
<reference evidence="3" key="1">
    <citation type="submission" date="2023-10" db="EMBL/GenBank/DDBJ databases">
        <authorList>
            <person name="Chen Y."/>
            <person name="Shah S."/>
            <person name="Dougan E. K."/>
            <person name="Thang M."/>
            <person name="Chan C."/>
        </authorList>
    </citation>
    <scope>NUCLEOTIDE SEQUENCE [LARGE SCALE GENOMIC DNA]</scope>
</reference>
<feature type="region of interest" description="Disordered" evidence="1">
    <location>
        <begin position="104"/>
        <end position="146"/>
    </location>
</feature>